<comment type="pathway">
    <text evidence="4">Carbohydrate metabolism; tricarboxylic acid cycle.</text>
</comment>
<dbReference type="NCBIfam" id="TIGR02968">
    <property type="entry name" value="succ_dehyd_anc"/>
    <property type="match status" value="1"/>
</dbReference>
<evidence type="ECO:0000313" key="17">
    <source>
        <dbReference type="Proteomes" id="UP001254608"/>
    </source>
</evidence>
<evidence type="ECO:0000256" key="11">
    <source>
        <dbReference type="ARBA" id="ARBA00022982"/>
    </source>
</evidence>
<evidence type="ECO:0000256" key="15">
    <source>
        <dbReference type="SAM" id="Phobius"/>
    </source>
</evidence>
<keyword evidence="7" id="KW-0816">Tricarboxylic acid cycle</keyword>
<reference evidence="16 17" key="1">
    <citation type="submission" date="2023-09" db="EMBL/GenBank/DDBJ databases">
        <authorList>
            <person name="Rey-Velasco X."/>
        </authorList>
    </citation>
    <scope>NUCLEOTIDE SEQUENCE [LARGE SCALE GENOMIC DNA]</scope>
    <source>
        <strain evidence="16 17">W345</strain>
    </source>
</reference>
<dbReference type="SUPFAM" id="SSF81343">
    <property type="entry name" value="Fumarate reductase respiratory complex transmembrane subunits"/>
    <property type="match status" value="1"/>
</dbReference>
<evidence type="ECO:0000256" key="7">
    <source>
        <dbReference type="ARBA" id="ARBA00022532"/>
    </source>
</evidence>
<keyword evidence="12 15" id="KW-1133">Transmembrane helix</keyword>
<proteinExistence type="predicted"/>
<comment type="cofactor">
    <cofactor evidence="1">
        <name>heme</name>
        <dbReference type="ChEBI" id="CHEBI:30413"/>
    </cofactor>
</comment>
<dbReference type="InterPro" id="IPR000701">
    <property type="entry name" value="SuccDH_FuR_B_TM-su"/>
</dbReference>
<evidence type="ECO:0000256" key="14">
    <source>
        <dbReference type="ARBA" id="ARBA00023136"/>
    </source>
</evidence>
<organism evidence="16 17">
    <name type="scientific">Banduia mediterranea</name>
    <dbReference type="NCBI Taxonomy" id="3075609"/>
    <lineage>
        <taxon>Bacteria</taxon>
        <taxon>Pseudomonadati</taxon>
        <taxon>Pseudomonadota</taxon>
        <taxon>Gammaproteobacteria</taxon>
        <taxon>Nevskiales</taxon>
        <taxon>Algiphilaceae</taxon>
        <taxon>Banduia</taxon>
    </lineage>
</organism>
<feature type="transmembrane region" description="Helical" evidence="15">
    <location>
        <begin position="98"/>
        <end position="124"/>
    </location>
</feature>
<evidence type="ECO:0000256" key="9">
    <source>
        <dbReference type="ARBA" id="ARBA00022692"/>
    </source>
</evidence>
<keyword evidence="9 15" id="KW-0812">Transmembrane</keyword>
<comment type="subcellular location">
    <subcellularLocation>
        <location evidence="3">Membrane</location>
        <topology evidence="3">Multi-pass membrane protein</topology>
    </subcellularLocation>
</comment>
<evidence type="ECO:0000256" key="4">
    <source>
        <dbReference type="ARBA" id="ARBA00005163"/>
    </source>
</evidence>
<evidence type="ECO:0000256" key="6">
    <source>
        <dbReference type="ARBA" id="ARBA00022448"/>
    </source>
</evidence>
<dbReference type="CDD" id="cd03495">
    <property type="entry name" value="SQR_TypeC_SdhD_like"/>
    <property type="match status" value="1"/>
</dbReference>
<gene>
    <name evidence="16" type="primary">sdhD</name>
    <name evidence="16" type="ORF">RM530_14850</name>
</gene>
<evidence type="ECO:0000256" key="8">
    <source>
        <dbReference type="ARBA" id="ARBA00022617"/>
    </source>
</evidence>
<name>A0ABU2WL81_9GAMM</name>
<dbReference type="Proteomes" id="UP001254608">
    <property type="component" value="Unassembled WGS sequence"/>
</dbReference>
<dbReference type="RefSeq" id="WP_311366039.1">
    <property type="nucleotide sequence ID" value="NZ_JAVRIC010000024.1"/>
</dbReference>
<dbReference type="InterPro" id="IPR034804">
    <property type="entry name" value="SQR/QFR_C/D"/>
</dbReference>
<dbReference type="Gene3D" id="1.20.1300.10">
    <property type="entry name" value="Fumarate reductase/succinate dehydrogenase, transmembrane subunit"/>
    <property type="match status" value="1"/>
</dbReference>
<feature type="transmembrane region" description="Helical" evidence="15">
    <location>
        <begin position="62"/>
        <end position="86"/>
    </location>
</feature>
<keyword evidence="11" id="KW-0249">Electron transport</keyword>
<dbReference type="Pfam" id="PF01127">
    <property type="entry name" value="Sdh_cyt"/>
    <property type="match status" value="1"/>
</dbReference>
<evidence type="ECO:0000256" key="12">
    <source>
        <dbReference type="ARBA" id="ARBA00022989"/>
    </source>
</evidence>
<evidence type="ECO:0000256" key="10">
    <source>
        <dbReference type="ARBA" id="ARBA00022723"/>
    </source>
</evidence>
<sequence length="127" mass="13853">MSIRSPLSRARGLGSAKDGVQHWWVQRVSAVALVPLVIWFMYSVAGMSDAPYLEFVSWVRQPWVTVLLVLFIGTTLYHSALGLQVVLEDYVSGEFKKIASIIAVKLACAVLAVAAIFAVLKIAFGSI</sequence>
<keyword evidence="8" id="KW-0349">Heme</keyword>
<protein>
    <recommendedName>
        <fullName evidence="5">Succinate dehydrogenase hydrophobic membrane anchor subunit</fullName>
    </recommendedName>
</protein>
<keyword evidence="14 15" id="KW-0472">Membrane</keyword>
<evidence type="ECO:0000313" key="16">
    <source>
        <dbReference type="EMBL" id="MDT0498626.1"/>
    </source>
</evidence>
<accession>A0ABU2WL81</accession>
<comment type="caution">
    <text evidence="16">The sequence shown here is derived from an EMBL/GenBank/DDBJ whole genome shotgun (WGS) entry which is preliminary data.</text>
</comment>
<keyword evidence="6" id="KW-0813">Transport</keyword>
<keyword evidence="17" id="KW-1185">Reference proteome</keyword>
<comment type="function">
    <text evidence="2">Membrane-anchoring subunit of succinate dehydrogenase (SDH).</text>
</comment>
<evidence type="ECO:0000256" key="1">
    <source>
        <dbReference type="ARBA" id="ARBA00001971"/>
    </source>
</evidence>
<evidence type="ECO:0000256" key="2">
    <source>
        <dbReference type="ARBA" id="ARBA00004050"/>
    </source>
</evidence>
<dbReference type="InterPro" id="IPR014312">
    <property type="entry name" value="Succ_DH_anchor"/>
</dbReference>
<evidence type="ECO:0000256" key="3">
    <source>
        <dbReference type="ARBA" id="ARBA00004141"/>
    </source>
</evidence>
<evidence type="ECO:0000256" key="5">
    <source>
        <dbReference type="ARBA" id="ARBA00019425"/>
    </source>
</evidence>
<dbReference type="EMBL" id="JAVRIC010000024">
    <property type="protein sequence ID" value="MDT0498626.1"/>
    <property type="molecule type" value="Genomic_DNA"/>
</dbReference>
<evidence type="ECO:0000256" key="13">
    <source>
        <dbReference type="ARBA" id="ARBA00023004"/>
    </source>
</evidence>
<keyword evidence="10" id="KW-0479">Metal-binding</keyword>
<feature type="transmembrane region" description="Helical" evidence="15">
    <location>
        <begin position="21"/>
        <end position="42"/>
    </location>
</feature>
<keyword evidence="13" id="KW-0408">Iron</keyword>